<dbReference type="Gene3D" id="2.40.128.690">
    <property type="entry name" value="YycH protein, domain 3-like"/>
    <property type="match status" value="1"/>
</dbReference>
<dbReference type="InterPro" id="IPR018604">
    <property type="entry name" value="YycI-like"/>
</dbReference>
<feature type="transmembrane region" description="Helical" evidence="2">
    <location>
        <begin position="9"/>
        <end position="26"/>
    </location>
</feature>
<dbReference type="Pfam" id="PF09648">
    <property type="entry name" value="YycI"/>
    <property type="match status" value="1"/>
</dbReference>
<dbReference type="GO" id="GO:0016020">
    <property type="term" value="C:membrane"/>
    <property type="evidence" value="ECO:0007669"/>
    <property type="project" value="InterPro"/>
</dbReference>
<keyword evidence="2" id="KW-0812">Transmembrane</keyword>
<feature type="domain" description="Regulatory protein YycH-like" evidence="3">
    <location>
        <begin position="35"/>
        <end position="259"/>
    </location>
</feature>
<dbReference type="Proteomes" id="UP000198564">
    <property type="component" value="Unassembled WGS sequence"/>
</dbReference>
<evidence type="ECO:0000256" key="2">
    <source>
        <dbReference type="SAM" id="Phobius"/>
    </source>
</evidence>
<dbReference type="RefSeq" id="WP_091633498.1">
    <property type="nucleotide sequence ID" value="NZ_FNYW01000007.1"/>
</dbReference>
<feature type="compositionally biased region" description="Acidic residues" evidence="1">
    <location>
        <begin position="274"/>
        <end position="294"/>
    </location>
</feature>
<protein>
    <submittedName>
        <fullName evidence="4">Two-component signal transduction system YycFG, regulatory protein YycI</fullName>
    </submittedName>
</protein>
<feature type="region of interest" description="Disordered" evidence="1">
    <location>
        <begin position="266"/>
        <end position="294"/>
    </location>
</feature>
<organism evidence="4 5">
    <name type="scientific">Alkalibacterium gilvum</name>
    <dbReference type="NCBI Taxonomy" id="1130080"/>
    <lineage>
        <taxon>Bacteria</taxon>
        <taxon>Bacillati</taxon>
        <taxon>Bacillota</taxon>
        <taxon>Bacilli</taxon>
        <taxon>Lactobacillales</taxon>
        <taxon>Carnobacteriaceae</taxon>
        <taxon>Alkalibacterium</taxon>
    </lineage>
</organism>
<dbReference type="EMBL" id="FNYW01000007">
    <property type="protein sequence ID" value="SEI64072.1"/>
    <property type="molecule type" value="Genomic_DNA"/>
</dbReference>
<dbReference type="AlphaFoldDB" id="A0A1H6SKN2"/>
<evidence type="ECO:0000313" key="4">
    <source>
        <dbReference type="EMBL" id="SEI64072.1"/>
    </source>
</evidence>
<dbReference type="STRING" id="1130080.SAMN04488113_10717"/>
<keyword evidence="2" id="KW-1133">Transmembrane helix</keyword>
<evidence type="ECO:0000313" key="5">
    <source>
        <dbReference type="Proteomes" id="UP000198564"/>
    </source>
</evidence>
<dbReference type="OrthoDB" id="2135943at2"/>
<accession>A0A1H6SKN2</accession>
<reference evidence="5" key="1">
    <citation type="submission" date="2016-10" db="EMBL/GenBank/DDBJ databases">
        <authorList>
            <person name="Varghese N."/>
            <person name="Submissions S."/>
        </authorList>
    </citation>
    <scope>NUCLEOTIDE SEQUENCE [LARGE SCALE GENOMIC DNA]</scope>
    <source>
        <strain evidence="5">DSM 25751</strain>
    </source>
</reference>
<proteinExistence type="predicted"/>
<keyword evidence="2" id="KW-0472">Membrane</keyword>
<gene>
    <name evidence="4" type="ORF">SAMN04488113_10717</name>
</gene>
<name>A0A1H6SKN2_9LACT</name>
<keyword evidence="5" id="KW-1185">Reference proteome</keyword>
<evidence type="ECO:0000259" key="3">
    <source>
        <dbReference type="Pfam" id="PF09648"/>
    </source>
</evidence>
<sequence length="294" mass="33517">MDFKKIENIFLVTFLLLNIYLLVSYFNRSDIQQATSTPDQVNLIREMQQIGIELPMFVEEKREIYYVQADSNDLLEKNVDKLENQAGSIGDDGTLYTSILSDPIELQGNPEEGFTEGDYEKLDSFISNGSVLFGEEYDFLRYDRSQNRFVYIQKVEEIPVADGTSEISLFYGGDGNIISYQQTYAGPMIPQGATQPTITDRQAVEVLFTNNEISSNSVISKPILTYYRTLHLEDLSMYGPVWYVPIEDTNGERILRVDALERTIIKEPATPLVPEEEETEETEDENSEADEGEE</sequence>
<evidence type="ECO:0000256" key="1">
    <source>
        <dbReference type="SAM" id="MobiDB-lite"/>
    </source>
</evidence>